<gene>
    <name evidence="3" type="ORF">ACHAWO_005837</name>
</gene>
<feature type="compositionally biased region" description="Polar residues" evidence="1">
    <location>
        <begin position="653"/>
        <end position="665"/>
    </location>
</feature>
<protein>
    <recommendedName>
        <fullName evidence="2">CLASP N-terminal domain-containing protein</fullName>
    </recommendedName>
</protein>
<feature type="region of interest" description="Disordered" evidence="1">
    <location>
        <begin position="686"/>
        <end position="705"/>
    </location>
</feature>
<dbReference type="InterPro" id="IPR016024">
    <property type="entry name" value="ARM-type_fold"/>
</dbReference>
<feature type="domain" description="CLASP N-terminal" evidence="2">
    <location>
        <begin position="297"/>
        <end position="504"/>
    </location>
</feature>
<dbReference type="Proteomes" id="UP001530400">
    <property type="component" value="Unassembled WGS sequence"/>
</dbReference>
<keyword evidence="4" id="KW-1185">Reference proteome</keyword>
<comment type="caution">
    <text evidence="3">The sequence shown here is derived from an EMBL/GenBank/DDBJ whole genome shotgun (WGS) entry which is preliminary data.</text>
</comment>
<accession>A0ABD3Q6V7</accession>
<dbReference type="PANTHER" id="PTHR21567">
    <property type="entry name" value="CLASP"/>
    <property type="match status" value="1"/>
</dbReference>
<sequence length="986" mass="109911">MDPHDLAAGLLNRSTPPSSILASLQSSKSWLNFLLHDDRLDEFELRNAFLSHLLSPPPNSINNNESLSILAKLIHLHSHHASSFKQWNMPPLFGREFVIQSSSTINQYGLPTSRELILSLLNPRPRNEQCDLEIREMILLPLSTSHPVDLCELLMESVVENVLQIQGEEEEEVSMKRETGALTKLQDYREIIEIVAKKCVEYLRLDDNSESRIDGERMVASFGKLYSIAPFALESQLETLLEEDAMVILECFVKIEGEMEKVDEVVSNEKEEGLSPLYAGLTQGPLRLTGGQLEVALEEIAEKLSITEAEQWDERLAALVDLERILASRLDGDDRFVFIDKVRRMSLPDQFADLRSQVTHAACRILICTSFEYRDFIEEDASLVSCVQQFIENCLPALMKLCTSGTRLMANQGVACLQSLCATSTGHPKLIHILCEEIVDKKSKNNNRRKGAVMGLTAALRVWDEHCFKNVDSIIHAVKEANSNKDPGVREEGRKAYWALTSCEKTRVKAGELYGERSREYRTLVKCREEVDAEWVEGGRMFGLLNTGVLAEEGKGKDGAVNTRPSTAPPRATTNKRPAAGSKDKAGTAKAGRFSTPAKVASEVAGSDSKRPSSAKVPIQTPGSKRATFAPSSTAKTLASQTPSIKSARKSMGTANGRQTDSTMKVKQMPKTPDVDQFTIRPESASSIFDEKENAPATPVNQSSSKVGTPIVSLLARPSPLSIEKCRSRNALKQVVTMLSDTDNQSEQYLGIQVLALFAKDHSDHESWDSMFDVVLELLLGLSKNAQTAQDSRNNLLFARSPSKNLGPAFESQHLYLQGIRSLLQYVPGRFEDKHIKEVMDCLLESINAPFEIVHTCERALQNLVTCTNPEKCFDCLLTYIANTQVDLESEANPPVLLSALRTMRVLIEFIPLPKLRQVTPDLLQLFHDTIRHKSVDMRKATVFVLVEMYCVLGQELNVDGFSDGQKRLIDVYVERHPKKRDAMVE</sequence>
<name>A0ABD3Q6V7_9STRA</name>
<dbReference type="InterPro" id="IPR024395">
    <property type="entry name" value="CLASP_N_dom"/>
</dbReference>
<evidence type="ECO:0000313" key="3">
    <source>
        <dbReference type="EMBL" id="KAL3795782.1"/>
    </source>
</evidence>
<feature type="region of interest" description="Disordered" evidence="1">
    <location>
        <begin position="555"/>
        <end position="673"/>
    </location>
</feature>
<dbReference type="InterPro" id="IPR011989">
    <property type="entry name" value="ARM-like"/>
</dbReference>
<dbReference type="SUPFAM" id="SSF48371">
    <property type="entry name" value="ARM repeat"/>
    <property type="match status" value="1"/>
</dbReference>
<dbReference type="GO" id="GO:0005819">
    <property type="term" value="C:spindle"/>
    <property type="evidence" value="ECO:0007669"/>
    <property type="project" value="UniProtKB-ARBA"/>
</dbReference>
<dbReference type="Gene3D" id="1.25.10.10">
    <property type="entry name" value="Leucine-rich Repeat Variant"/>
    <property type="match status" value="2"/>
</dbReference>
<feature type="compositionally biased region" description="Polar residues" evidence="1">
    <location>
        <begin position="630"/>
        <end position="645"/>
    </location>
</feature>
<feature type="compositionally biased region" description="Low complexity" evidence="1">
    <location>
        <begin position="563"/>
        <end position="573"/>
    </location>
</feature>
<evidence type="ECO:0000259" key="2">
    <source>
        <dbReference type="Pfam" id="PF12348"/>
    </source>
</evidence>
<dbReference type="AlphaFoldDB" id="A0ABD3Q6V7"/>
<dbReference type="GO" id="GO:0000278">
    <property type="term" value="P:mitotic cell cycle"/>
    <property type="evidence" value="ECO:0007669"/>
    <property type="project" value="UniProtKB-ARBA"/>
</dbReference>
<evidence type="ECO:0000313" key="4">
    <source>
        <dbReference type="Proteomes" id="UP001530400"/>
    </source>
</evidence>
<dbReference type="Pfam" id="PF12348">
    <property type="entry name" value="CLASP_N"/>
    <property type="match status" value="1"/>
</dbReference>
<reference evidence="3 4" key="1">
    <citation type="submission" date="2024-10" db="EMBL/GenBank/DDBJ databases">
        <title>Updated reference genomes for cyclostephanoid diatoms.</title>
        <authorList>
            <person name="Roberts W.R."/>
            <person name="Alverson A.J."/>
        </authorList>
    </citation>
    <scope>NUCLEOTIDE SEQUENCE [LARGE SCALE GENOMIC DNA]</scope>
    <source>
        <strain evidence="3 4">AJA010-31</strain>
    </source>
</reference>
<dbReference type="PANTHER" id="PTHR21567:SF9">
    <property type="entry name" value="CLIP-ASSOCIATING PROTEIN"/>
    <property type="match status" value="1"/>
</dbReference>
<dbReference type="GO" id="GO:0000226">
    <property type="term" value="P:microtubule cytoskeleton organization"/>
    <property type="evidence" value="ECO:0007669"/>
    <property type="project" value="UniProtKB-ARBA"/>
</dbReference>
<evidence type="ECO:0000256" key="1">
    <source>
        <dbReference type="SAM" id="MobiDB-lite"/>
    </source>
</evidence>
<proteinExistence type="predicted"/>
<organism evidence="3 4">
    <name type="scientific">Cyclotella atomus</name>
    <dbReference type="NCBI Taxonomy" id="382360"/>
    <lineage>
        <taxon>Eukaryota</taxon>
        <taxon>Sar</taxon>
        <taxon>Stramenopiles</taxon>
        <taxon>Ochrophyta</taxon>
        <taxon>Bacillariophyta</taxon>
        <taxon>Coscinodiscophyceae</taxon>
        <taxon>Thalassiosirophycidae</taxon>
        <taxon>Stephanodiscales</taxon>
        <taxon>Stephanodiscaceae</taxon>
        <taxon>Cyclotella</taxon>
    </lineage>
</organism>
<dbReference type="EMBL" id="JALLPJ020000311">
    <property type="protein sequence ID" value="KAL3795782.1"/>
    <property type="molecule type" value="Genomic_DNA"/>
</dbReference>